<dbReference type="GO" id="GO:0005524">
    <property type="term" value="F:ATP binding"/>
    <property type="evidence" value="ECO:0007669"/>
    <property type="project" value="UniProtKB-KW"/>
</dbReference>
<evidence type="ECO:0000259" key="16">
    <source>
        <dbReference type="PROSITE" id="PS50109"/>
    </source>
</evidence>
<dbReference type="SMART" id="SM00388">
    <property type="entry name" value="HisKA"/>
    <property type="match status" value="1"/>
</dbReference>
<dbReference type="Proteomes" id="UP000739538">
    <property type="component" value="Unassembled WGS sequence"/>
</dbReference>
<keyword evidence="7" id="KW-0418">Kinase</keyword>
<keyword evidence="6" id="KW-0547">Nucleotide-binding</keyword>
<feature type="region of interest" description="Disordered" evidence="14">
    <location>
        <begin position="695"/>
        <end position="714"/>
    </location>
</feature>
<evidence type="ECO:0000256" key="12">
    <source>
        <dbReference type="PROSITE-ProRule" id="PRU00169"/>
    </source>
</evidence>
<dbReference type="CDD" id="cd17546">
    <property type="entry name" value="REC_hyHK_CKI1_RcsC-like"/>
    <property type="match status" value="1"/>
</dbReference>
<dbReference type="InterPro" id="IPR005467">
    <property type="entry name" value="His_kinase_dom"/>
</dbReference>
<feature type="coiled-coil region" evidence="13">
    <location>
        <begin position="430"/>
        <end position="464"/>
    </location>
</feature>
<evidence type="ECO:0000256" key="2">
    <source>
        <dbReference type="ARBA" id="ARBA00004370"/>
    </source>
</evidence>
<name>A0A956NFK4_UNCEI</name>
<evidence type="ECO:0000256" key="10">
    <source>
        <dbReference type="ARBA" id="ARBA00023136"/>
    </source>
</evidence>
<evidence type="ECO:0000256" key="4">
    <source>
        <dbReference type="ARBA" id="ARBA00022553"/>
    </source>
</evidence>
<dbReference type="PROSITE" id="PS50885">
    <property type="entry name" value="HAMP"/>
    <property type="match status" value="1"/>
</dbReference>
<dbReference type="InterPro" id="IPR004358">
    <property type="entry name" value="Sig_transdc_His_kin-like_C"/>
</dbReference>
<keyword evidence="9" id="KW-0902">Two-component regulatory system</keyword>
<feature type="modified residue" description="4-aspartylphosphate" evidence="12">
    <location>
        <position position="774"/>
    </location>
</feature>
<gene>
    <name evidence="19" type="ORF">KDA27_16975</name>
</gene>
<evidence type="ECO:0000256" key="15">
    <source>
        <dbReference type="SAM" id="Phobius"/>
    </source>
</evidence>
<keyword evidence="10 15" id="KW-0472">Membrane</keyword>
<keyword evidence="8" id="KW-0067">ATP-binding</keyword>
<dbReference type="PRINTS" id="PR00344">
    <property type="entry name" value="BCTRLSENSOR"/>
</dbReference>
<evidence type="ECO:0000259" key="18">
    <source>
        <dbReference type="PROSITE" id="PS50885"/>
    </source>
</evidence>
<dbReference type="AlphaFoldDB" id="A0A956NFK4"/>
<proteinExistence type="predicted"/>
<dbReference type="Pfam" id="PF00512">
    <property type="entry name" value="HisKA"/>
    <property type="match status" value="1"/>
</dbReference>
<dbReference type="Gene3D" id="3.40.50.2300">
    <property type="match status" value="1"/>
</dbReference>
<sequence length="851" mass="94645">MSWSSSLQTRLSLSLLGFLLALATTAAILHATFGRTLLQHDAFRLHEESGALICSEIEKLAVEARTLTSAMANVGETLPQSSVVHETVLAQLLDAEGREVVIAGGGFWPEPYTFDPVEERHAFFWGRDSLGALKLIDDYNDAANPSYQTEEWYVPAAFLEDGQDFWSKPYIDPYTKVPMVTCVVPMFLEEEFYGVATVDLQLEGIRSLLLEATREFGGYAFLVDPDGDLLSFPSVHGIDENGRPRTLEDLGSLHQSFGQIAEVLSEEREEIRESGLASPQVQQIARSITSRSSKIDLERALLMATLATHDHDMDEGRAKRRFLIEDDFFLGERCSVSMFRMHETHWNLVTVLPLRVATSRADFINHVLLGITILASLLAFLVVFFLLRRLLVRPLRSMTAQLAGFASTQSPKGRLAVDGSNELSLLAYWFNRRSERLERLIERHEETEEELLEAKRDAEAATEAKSAFLAAMSHEIRTPMNAIIGMSGLLAETPLDDEQSDFVHTIQQSSEGLLTIINDILDFSKVEAGRFELEIVDFDLSDMVADVRDLMEIAQQAEGVDLRWKIETLEPRRFRGDPGRLRQILINLLGNAAKFTHEGFIELRCEVRPHSGGTRRVVFEIQDSGVGIPLEAQDKLFQPFTQADTATHRRFGGTGLGLSISKQLVELMDGKMSFESEPGKGSTFRFEVPLEVSTSTTATDTLSGAEDSSLPAGETVTRSEAVRVRILLVEDNIVNQKVARRMLEKAGHRVDCAADGREAIRAASTLPYDLILMDCQMPEVDGLEATERIRALPAPASHVPIVALTANAIQGDRERCLAAGMDDYLSKPIQRDALLRMVEQWGRPGNRRAAS</sequence>
<dbReference type="GO" id="GO:0000155">
    <property type="term" value="F:phosphorelay sensor kinase activity"/>
    <property type="evidence" value="ECO:0007669"/>
    <property type="project" value="InterPro"/>
</dbReference>
<dbReference type="CDD" id="cd16922">
    <property type="entry name" value="HATPase_EvgS-ArcB-TorS-like"/>
    <property type="match status" value="1"/>
</dbReference>
<dbReference type="SMART" id="SM00387">
    <property type="entry name" value="HATPase_c"/>
    <property type="match status" value="1"/>
</dbReference>
<dbReference type="Pfam" id="PF00072">
    <property type="entry name" value="Response_reg"/>
    <property type="match status" value="1"/>
</dbReference>
<dbReference type="Gene3D" id="1.10.287.130">
    <property type="match status" value="1"/>
</dbReference>
<evidence type="ECO:0000313" key="20">
    <source>
        <dbReference type="Proteomes" id="UP000739538"/>
    </source>
</evidence>
<keyword evidence="15" id="KW-0812">Transmembrane</keyword>
<comment type="caution">
    <text evidence="19">The sequence shown here is derived from an EMBL/GenBank/DDBJ whole genome shotgun (WGS) entry which is preliminary data.</text>
</comment>
<keyword evidence="13" id="KW-0175">Coiled coil</keyword>
<evidence type="ECO:0000256" key="11">
    <source>
        <dbReference type="ARBA" id="ARBA00023306"/>
    </source>
</evidence>
<dbReference type="Gene3D" id="3.30.565.10">
    <property type="entry name" value="Histidine kinase-like ATPase, C-terminal domain"/>
    <property type="match status" value="1"/>
</dbReference>
<dbReference type="CDD" id="cd00082">
    <property type="entry name" value="HisKA"/>
    <property type="match status" value="1"/>
</dbReference>
<evidence type="ECO:0000256" key="14">
    <source>
        <dbReference type="SAM" id="MobiDB-lite"/>
    </source>
</evidence>
<dbReference type="InterPro" id="IPR001789">
    <property type="entry name" value="Sig_transdc_resp-reg_receiver"/>
</dbReference>
<evidence type="ECO:0000259" key="17">
    <source>
        <dbReference type="PROSITE" id="PS50110"/>
    </source>
</evidence>
<dbReference type="EC" id="2.7.13.3" evidence="3"/>
<evidence type="ECO:0000256" key="8">
    <source>
        <dbReference type="ARBA" id="ARBA00022840"/>
    </source>
</evidence>
<keyword evidence="4 12" id="KW-0597">Phosphoprotein</keyword>
<reference evidence="19" key="2">
    <citation type="journal article" date="2021" name="Microbiome">
        <title>Successional dynamics and alternative stable states in a saline activated sludge microbial community over 9 years.</title>
        <authorList>
            <person name="Wang Y."/>
            <person name="Ye J."/>
            <person name="Ju F."/>
            <person name="Liu L."/>
            <person name="Boyd J.A."/>
            <person name="Deng Y."/>
            <person name="Parks D.H."/>
            <person name="Jiang X."/>
            <person name="Yin X."/>
            <person name="Woodcroft B.J."/>
            <person name="Tyson G.W."/>
            <person name="Hugenholtz P."/>
            <person name="Polz M.F."/>
            <person name="Zhang T."/>
        </authorList>
    </citation>
    <scope>NUCLEOTIDE SEQUENCE</scope>
    <source>
        <strain evidence="19">HKST-UBA02</strain>
    </source>
</reference>
<evidence type="ECO:0000256" key="9">
    <source>
        <dbReference type="ARBA" id="ARBA00023012"/>
    </source>
</evidence>
<evidence type="ECO:0000256" key="5">
    <source>
        <dbReference type="ARBA" id="ARBA00022679"/>
    </source>
</evidence>
<reference evidence="19" key="1">
    <citation type="submission" date="2020-04" db="EMBL/GenBank/DDBJ databases">
        <authorList>
            <person name="Zhang T."/>
        </authorList>
    </citation>
    <scope>NUCLEOTIDE SEQUENCE</scope>
    <source>
        <strain evidence="19">HKST-UBA02</strain>
    </source>
</reference>
<dbReference type="Pfam" id="PF02518">
    <property type="entry name" value="HATPase_c"/>
    <property type="match status" value="1"/>
</dbReference>
<keyword evidence="5" id="KW-0808">Transferase</keyword>
<feature type="domain" description="Histidine kinase" evidence="16">
    <location>
        <begin position="471"/>
        <end position="692"/>
    </location>
</feature>
<dbReference type="CDD" id="cd12913">
    <property type="entry name" value="PDC1_MCP_like"/>
    <property type="match status" value="1"/>
</dbReference>
<evidence type="ECO:0000256" key="3">
    <source>
        <dbReference type="ARBA" id="ARBA00012438"/>
    </source>
</evidence>
<dbReference type="Gene3D" id="3.30.450.20">
    <property type="entry name" value="PAS domain"/>
    <property type="match status" value="1"/>
</dbReference>
<dbReference type="InterPro" id="IPR036097">
    <property type="entry name" value="HisK_dim/P_sf"/>
</dbReference>
<comment type="subcellular location">
    <subcellularLocation>
        <location evidence="2">Membrane</location>
    </subcellularLocation>
</comment>
<dbReference type="GO" id="GO:0016020">
    <property type="term" value="C:membrane"/>
    <property type="evidence" value="ECO:0007669"/>
    <property type="project" value="UniProtKB-SubCell"/>
</dbReference>
<feature type="domain" description="HAMP" evidence="18">
    <location>
        <begin position="389"/>
        <end position="442"/>
    </location>
</feature>
<feature type="transmembrane region" description="Helical" evidence="15">
    <location>
        <begin position="363"/>
        <end position="387"/>
    </location>
</feature>
<organism evidence="19 20">
    <name type="scientific">Eiseniibacteriota bacterium</name>
    <dbReference type="NCBI Taxonomy" id="2212470"/>
    <lineage>
        <taxon>Bacteria</taxon>
        <taxon>Candidatus Eiseniibacteriota</taxon>
    </lineage>
</organism>
<dbReference type="InterPro" id="IPR003660">
    <property type="entry name" value="HAMP_dom"/>
</dbReference>
<dbReference type="InterPro" id="IPR036890">
    <property type="entry name" value="HATPase_C_sf"/>
</dbReference>
<evidence type="ECO:0000256" key="13">
    <source>
        <dbReference type="SAM" id="Coils"/>
    </source>
</evidence>
<dbReference type="Pfam" id="PF22673">
    <property type="entry name" value="MCP-like_PDC_1"/>
    <property type="match status" value="1"/>
</dbReference>
<dbReference type="SUPFAM" id="SSF55874">
    <property type="entry name" value="ATPase domain of HSP90 chaperone/DNA topoisomerase II/histidine kinase"/>
    <property type="match status" value="1"/>
</dbReference>
<dbReference type="EMBL" id="JAGQHS010000102">
    <property type="protein sequence ID" value="MCA9757501.1"/>
    <property type="molecule type" value="Genomic_DNA"/>
</dbReference>
<keyword evidence="11" id="KW-0131">Cell cycle</keyword>
<evidence type="ECO:0000256" key="6">
    <source>
        <dbReference type="ARBA" id="ARBA00022741"/>
    </source>
</evidence>
<protein>
    <recommendedName>
        <fullName evidence="3">histidine kinase</fullName>
        <ecNumber evidence="3">2.7.13.3</ecNumber>
    </recommendedName>
</protein>
<dbReference type="PANTHER" id="PTHR45339:SF6">
    <property type="entry name" value="SENSORY HISTIDINE PROTEIN KINASE"/>
    <property type="match status" value="1"/>
</dbReference>
<dbReference type="SUPFAM" id="SSF52172">
    <property type="entry name" value="CheY-like"/>
    <property type="match status" value="1"/>
</dbReference>
<comment type="catalytic activity">
    <reaction evidence="1">
        <text>ATP + protein L-histidine = ADP + protein N-phospho-L-histidine.</text>
        <dbReference type="EC" id="2.7.13.3"/>
    </reaction>
</comment>
<dbReference type="InterPro" id="IPR003594">
    <property type="entry name" value="HATPase_dom"/>
</dbReference>
<accession>A0A956NFK4</accession>
<dbReference type="PROSITE" id="PS50110">
    <property type="entry name" value="RESPONSE_REGULATORY"/>
    <property type="match status" value="1"/>
</dbReference>
<dbReference type="PROSITE" id="PS50109">
    <property type="entry name" value="HIS_KIN"/>
    <property type="match status" value="1"/>
</dbReference>
<evidence type="ECO:0000313" key="19">
    <source>
        <dbReference type="EMBL" id="MCA9757501.1"/>
    </source>
</evidence>
<dbReference type="InterPro" id="IPR011006">
    <property type="entry name" value="CheY-like_superfamily"/>
</dbReference>
<keyword evidence="15" id="KW-1133">Transmembrane helix</keyword>
<dbReference type="Gene3D" id="6.10.340.10">
    <property type="match status" value="1"/>
</dbReference>
<evidence type="ECO:0000256" key="1">
    <source>
        <dbReference type="ARBA" id="ARBA00000085"/>
    </source>
</evidence>
<dbReference type="FunFam" id="3.30.565.10:FF:000010">
    <property type="entry name" value="Sensor histidine kinase RcsC"/>
    <property type="match status" value="1"/>
</dbReference>
<evidence type="ECO:0000256" key="7">
    <source>
        <dbReference type="ARBA" id="ARBA00022777"/>
    </source>
</evidence>
<dbReference type="InterPro" id="IPR003661">
    <property type="entry name" value="HisK_dim/P_dom"/>
</dbReference>
<dbReference type="SMART" id="SM00448">
    <property type="entry name" value="REC"/>
    <property type="match status" value="1"/>
</dbReference>
<dbReference type="FunFam" id="1.10.287.130:FF:000038">
    <property type="entry name" value="Sensory transduction histidine kinase"/>
    <property type="match status" value="1"/>
</dbReference>
<dbReference type="SUPFAM" id="SSF47384">
    <property type="entry name" value="Homodimeric domain of signal transducing histidine kinase"/>
    <property type="match status" value="1"/>
</dbReference>
<feature type="domain" description="Response regulatory" evidence="17">
    <location>
        <begin position="725"/>
        <end position="842"/>
    </location>
</feature>
<dbReference type="PANTHER" id="PTHR45339">
    <property type="entry name" value="HYBRID SIGNAL TRANSDUCTION HISTIDINE KINASE J"/>
    <property type="match status" value="1"/>
</dbReference>